<evidence type="ECO:0000313" key="17">
    <source>
        <dbReference type="EMBL" id="CAH1239694.1"/>
    </source>
</evidence>
<dbReference type="InterPro" id="IPR045885">
    <property type="entry name" value="GalNAc-T"/>
</dbReference>
<dbReference type="Pfam" id="PF00652">
    <property type="entry name" value="Ricin_B_lectin"/>
    <property type="match status" value="1"/>
</dbReference>
<evidence type="ECO:0000256" key="2">
    <source>
        <dbReference type="ARBA" id="ARBA00004323"/>
    </source>
</evidence>
<keyword evidence="14" id="KW-0328">Glycosyltransferase</keyword>
<keyword evidence="13 14" id="KW-0464">Manganese</keyword>
<dbReference type="GO" id="GO:0030246">
    <property type="term" value="F:carbohydrate binding"/>
    <property type="evidence" value="ECO:0007669"/>
    <property type="project" value="UniProtKB-KW"/>
</dbReference>
<keyword evidence="10 14" id="KW-0333">Golgi apparatus</keyword>
<evidence type="ECO:0000313" key="18">
    <source>
        <dbReference type="Proteomes" id="UP000838412"/>
    </source>
</evidence>
<dbReference type="SUPFAM" id="SSF53448">
    <property type="entry name" value="Nucleotide-diphospho-sugar transferases"/>
    <property type="match status" value="1"/>
</dbReference>
<comment type="pathway">
    <text evidence="3 14">Protein modification; protein glycosylation.</text>
</comment>
<feature type="domain" description="Ricin B lectin" evidence="16">
    <location>
        <begin position="506"/>
        <end position="631"/>
    </location>
</feature>
<evidence type="ECO:0000256" key="4">
    <source>
        <dbReference type="ARBA" id="ARBA00005680"/>
    </source>
</evidence>
<evidence type="ECO:0000256" key="7">
    <source>
        <dbReference type="ARBA" id="ARBA00022734"/>
    </source>
</evidence>
<evidence type="ECO:0000256" key="8">
    <source>
        <dbReference type="ARBA" id="ARBA00022968"/>
    </source>
</evidence>
<dbReference type="InterPro" id="IPR001173">
    <property type="entry name" value="Glyco_trans_2-like"/>
</dbReference>
<dbReference type="OrthoDB" id="6119243at2759"/>
<keyword evidence="9 14" id="KW-1133">Transmembrane helix</keyword>
<dbReference type="GO" id="GO:0004653">
    <property type="term" value="F:polypeptide N-acetylgalactosaminyltransferase activity"/>
    <property type="evidence" value="ECO:0007669"/>
    <property type="project" value="TreeGrafter"/>
</dbReference>
<keyword evidence="18" id="KW-1185">Reference proteome</keyword>
<keyword evidence="14" id="KW-0808">Transferase</keyword>
<keyword evidence="8" id="KW-0735">Signal-anchor</keyword>
<gene>
    <name evidence="17" type="primary">GALNT4</name>
    <name evidence="17" type="ORF">BLAG_LOCUS3920</name>
</gene>
<dbReference type="InterPro" id="IPR035992">
    <property type="entry name" value="Ricin_B-like_lectins"/>
</dbReference>
<keyword evidence="12 14" id="KW-1015">Disulfide bond</keyword>
<feature type="transmembrane region" description="Helical" evidence="14">
    <location>
        <begin position="21"/>
        <end position="40"/>
    </location>
</feature>
<dbReference type="InterPro" id="IPR029044">
    <property type="entry name" value="Nucleotide-diphossugar_trans"/>
</dbReference>
<evidence type="ECO:0000259" key="16">
    <source>
        <dbReference type="SMART" id="SM00458"/>
    </source>
</evidence>
<name>A0A8J9YP70_BRALA</name>
<dbReference type="Gene3D" id="2.80.10.50">
    <property type="match status" value="1"/>
</dbReference>
<organism evidence="17 18">
    <name type="scientific">Branchiostoma lanceolatum</name>
    <name type="common">Common lancelet</name>
    <name type="synonym">Amphioxus lanceolatum</name>
    <dbReference type="NCBI Taxonomy" id="7740"/>
    <lineage>
        <taxon>Eukaryota</taxon>
        <taxon>Metazoa</taxon>
        <taxon>Chordata</taxon>
        <taxon>Cephalochordata</taxon>
        <taxon>Leptocardii</taxon>
        <taxon>Amphioxiformes</taxon>
        <taxon>Branchiostomatidae</taxon>
        <taxon>Branchiostoma</taxon>
    </lineage>
</organism>
<dbReference type="UniPathway" id="UPA00378"/>
<dbReference type="GO" id="GO:0000139">
    <property type="term" value="C:Golgi membrane"/>
    <property type="evidence" value="ECO:0007669"/>
    <property type="project" value="UniProtKB-SubCell"/>
</dbReference>
<dbReference type="AlphaFoldDB" id="A0A8J9YP70"/>
<keyword evidence="7 14" id="KW-0430">Lectin</keyword>
<proteinExistence type="inferred from homology"/>
<evidence type="ECO:0000256" key="10">
    <source>
        <dbReference type="ARBA" id="ARBA00023034"/>
    </source>
</evidence>
<evidence type="ECO:0000256" key="15">
    <source>
        <dbReference type="SAM" id="MobiDB-lite"/>
    </source>
</evidence>
<reference evidence="17" key="1">
    <citation type="submission" date="2022-01" db="EMBL/GenBank/DDBJ databases">
        <authorList>
            <person name="Braso-Vives M."/>
        </authorList>
    </citation>
    <scope>NUCLEOTIDE SEQUENCE</scope>
</reference>
<dbReference type="CDD" id="cd02510">
    <property type="entry name" value="pp-GalNAc-T"/>
    <property type="match status" value="1"/>
</dbReference>
<dbReference type="SMART" id="SM00458">
    <property type="entry name" value="RICIN"/>
    <property type="match status" value="1"/>
</dbReference>
<evidence type="ECO:0000256" key="12">
    <source>
        <dbReference type="ARBA" id="ARBA00023157"/>
    </source>
</evidence>
<comment type="similarity">
    <text evidence="4 14">Belongs to the glycosyltransferase 2 family. GalNAc-T subfamily.</text>
</comment>
<dbReference type="PROSITE" id="PS50231">
    <property type="entry name" value="RICIN_B_LECTIN"/>
    <property type="match status" value="1"/>
</dbReference>
<dbReference type="SUPFAM" id="SSF50370">
    <property type="entry name" value="Ricin B-like lectins"/>
    <property type="match status" value="1"/>
</dbReference>
<comment type="cofactor">
    <cofactor evidence="1 14">
        <name>Mn(2+)</name>
        <dbReference type="ChEBI" id="CHEBI:29035"/>
    </cofactor>
</comment>
<dbReference type="Gene3D" id="3.90.550.10">
    <property type="entry name" value="Spore Coat Polysaccharide Biosynthesis Protein SpsA, Chain A"/>
    <property type="match status" value="1"/>
</dbReference>
<evidence type="ECO:0000256" key="13">
    <source>
        <dbReference type="ARBA" id="ARBA00023211"/>
    </source>
</evidence>
<evidence type="ECO:0000256" key="9">
    <source>
        <dbReference type="ARBA" id="ARBA00022989"/>
    </source>
</evidence>
<dbReference type="EMBL" id="OV696696">
    <property type="protein sequence ID" value="CAH1239694.1"/>
    <property type="molecule type" value="Genomic_DNA"/>
</dbReference>
<sequence length="638" mass="72814">MTSNFAVERTTYTTNKEVLKIILVVSLIWLSVGVTLWQLIVSEDGRSIHAIHSENAWGDFLPDKDDLGFESNHGQNDRIAALRYRGHDDGDDDDGKETGEEEQNDESDEKDTREVIDPSPHLNPPPAEPGAPGEGGKGVDIQPGTPEEKAQYDIGLKHHSFNEWASSKISVHRSLLDLRHELCKAKKYYRPLPQASVIIIFYNEAWSTLLRTVHSVLERTPSELLREVILVDDCSTFDHLQTPLDEYVSKLPEVRVVRSPARQGLIRARLRGVSHARGEVLTFLDSHCECMEGWLEPLLERIAQNHTVVPWPVLDMIQHTDFAYLFHGVKGVLSVGGVDLEDLRFNWYTVPQKELRERKSIIDPIRSPTMAGGVFSIHKKYFEYLGGYDDGMEIWGGENIEMSFRIWQCGGTIELVPCSHVGHVFRVTSPYGAPVDKWVKNNKRMAEVWMDEYRNVIYRRHPNYKEVDAGDVTRRKVLRRALHCHDFRWYLQNVYPNLYVPDVRPVAYGQIQNKGTGRCLDAVSAGKKLSGLFDCHGQRGNQYWEFTRAGEVRFGLEGKLCLQTAASSTDIITKRCAHRFAFDQPSKQQRWVLRNTTVLYHPLTDQCLEGTAAGLHMAPCEDVDRQRWLLQNLESTQT</sequence>
<protein>
    <recommendedName>
        <fullName evidence="5 14">Polypeptide N-acetylgalactosaminyltransferase</fullName>
        <ecNumber evidence="14">2.4.1.-</ecNumber>
    </recommendedName>
    <alternativeName>
        <fullName evidence="14">Protein-UDP acetylgalactosaminyltransferase</fullName>
    </alternativeName>
</protein>
<keyword evidence="6 14" id="KW-0812">Transmembrane</keyword>
<dbReference type="PANTHER" id="PTHR11675">
    <property type="entry name" value="N-ACETYLGALACTOSAMINYLTRANSFERASE"/>
    <property type="match status" value="1"/>
</dbReference>
<dbReference type="EC" id="2.4.1.-" evidence="14"/>
<feature type="compositionally biased region" description="Acidic residues" evidence="15">
    <location>
        <begin position="89"/>
        <end position="109"/>
    </location>
</feature>
<evidence type="ECO:0000256" key="1">
    <source>
        <dbReference type="ARBA" id="ARBA00001936"/>
    </source>
</evidence>
<dbReference type="Pfam" id="PF00535">
    <property type="entry name" value="Glycos_transf_2"/>
    <property type="match status" value="1"/>
</dbReference>
<dbReference type="Proteomes" id="UP000838412">
    <property type="component" value="Chromosome 11"/>
</dbReference>
<evidence type="ECO:0000256" key="5">
    <source>
        <dbReference type="ARBA" id="ARBA00012644"/>
    </source>
</evidence>
<dbReference type="FunFam" id="3.90.550.10:FF:000218">
    <property type="entry name" value="Polypeptide N-acetylgalactosaminyltransferase"/>
    <property type="match status" value="1"/>
</dbReference>
<evidence type="ECO:0000256" key="6">
    <source>
        <dbReference type="ARBA" id="ARBA00022692"/>
    </source>
</evidence>
<keyword evidence="11 14" id="KW-0472">Membrane</keyword>
<accession>A0A8J9YP70</accession>
<evidence type="ECO:0000256" key="3">
    <source>
        <dbReference type="ARBA" id="ARBA00004922"/>
    </source>
</evidence>
<feature type="region of interest" description="Disordered" evidence="15">
    <location>
        <begin position="84"/>
        <end position="146"/>
    </location>
</feature>
<dbReference type="GO" id="GO:0006493">
    <property type="term" value="P:protein O-linked glycosylation"/>
    <property type="evidence" value="ECO:0007669"/>
    <property type="project" value="TreeGrafter"/>
</dbReference>
<evidence type="ECO:0000256" key="11">
    <source>
        <dbReference type="ARBA" id="ARBA00023136"/>
    </source>
</evidence>
<evidence type="ECO:0000256" key="14">
    <source>
        <dbReference type="RuleBase" id="RU361242"/>
    </source>
</evidence>
<dbReference type="InterPro" id="IPR000772">
    <property type="entry name" value="Ricin_B_lectin"/>
</dbReference>
<dbReference type="PANTHER" id="PTHR11675:SF131">
    <property type="entry name" value="POLYPEPTIDE N-ACETYLGALACTOSAMINYLTRANSFERASE 9-RELATED"/>
    <property type="match status" value="1"/>
</dbReference>
<comment type="subcellular location">
    <subcellularLocation>
        <location evidence="2 14">Golgi apparatus membrane</location>
        <topology evidence="2 14">Single-pass type II membrane protein</topology>
    </subcellularLocation>
</comment>